<name>A0A5E5AHC9_9BURK</name>
<gene>
    <name evidence="1" type="ORF">PCA31118_04261</name>
</gene>
<dbReference type="EMBL" id="CABPSQ010000010">
    <property type="protein sequence ID" value="VVE72638.1"/>
    <property type="molecule type" value="Genomic_DNA"/>
</dbReference>
<dbReference type="Proteomes" id="UP000414136">
    <property type="component" value="Unassembled WGS sequence"/>
</dbReference>
<keyword evidence="2" id="KW-1185">Reference proteome</keyword>
<evidence type="ECO:0000313" key="1">
    <source>
        <dbReference type="EMBL" id="VVE72638.1"/>
    </source>
</evidence>
<dbReference type="AlphaFoldDB" id="A0A5E5AHC9"/>
<proteinExistence type="predicted"/>
<organism evidence="1 2">
    <name type="scientific">Pandoraea captiosa</name>
    <dbReference type="NCBI Taxonomy" id="2508302"/>
    <lineage>
        <taxon>Bacteria</taxon>
        <taxon>Pseudomonadati</taxon>
        <taxon>Pseudomonadota</taxon>
        <taxon>Betaproteobacteria</taxon>
        <taxon>Burkholderiales</taxon>
        <taxon>Burkholderiaceae</taxon>
        <taxon>Pandoraea</taxon>
    </lineage>
</organism>
<protein>
    <submittedName>
        <fullName evidence="1">Uncharacterized protein</fullName>
    </submittedName>
</protein>
<sequence>MRDDALRPAYCQTTPATVRRRLRANAFPALLSLPARLMRAVPALVPASASVPATVPSSALTALPSRPSFLAPLLRGAILFGLGLTASAAVHAAGTECQHATFEGASVQKMTVCVRRQAFDNDVYVLRLNGKTALRGTDDEVARGVFGRVGNRLVAMRCEADESPARVSPAVAQALSWQTGVRVQRITDALGSVETGRRCAVKIDGADAGLLTFAFN</sequence>
<accession>A0A5E5AHC9</accession>
<evidence type="ECO:0000313" key="2">
    <source>
        <dbReference type="Proteomes" id="UP000414136"/>
    </source>
</evidence>
<reference evidence="1 2" key="1">
    <citation type="submission" date="2019-08" db="EMBL/GenBank/DDBJ databases">
        <authorList>
            <person name="Peeters C."/>
        </authorList>
    </citation>
    <scope>NUCLEOTIDE SEQUENCE [LARGE SCALE GENOMIC DNA]</scope>
    <source>
        <strain evidence="1 2">LMG 31118</strain>
    </source>
</reference>